<proteinExistence type="predicted"/>
<dbReference type="GO" id="GO:0016020">
    <property type="term" value="C:membrane"/>
    <property type="evidence" value="ECO:0007669"/>
    <property type="project" value="TreeGrafter"/>
</dbReference>
<comment type="caution">
    <text evidence="3">The sequence shown here is derived from an EMBL/GenBank/DDBJ whole genome shotgun (WGS) entry which is preliminary data.</text>
</comment>
<feature type="chain" id="PRO_5040812034" description="AB hydrolase-1 domain-containing protein" evidence="1">
    <location>
        <begin position="21"/>
        <end position="378"/>
    </location>
</feature>
<evidence type="ECO:0000259" key="2">
    <source>
        <dbReference type="Pfam" id="PF12697"/>
    </source>
</evidence>
<organism evidence="3 4">
    <name type="scientific">Triparma columacea</name>
    <dbReference type="NCBI Taxonomy" id="722753"/>
    <lineage>
        <taxon>Eukaryota</taxon>
        <taxon>Sar</taxon>
        <taxon>Stramenopiles</taxon>
        <taxon>Ochrophyta</taxon>
        <taxon>Bolidophyceae</taxon>
        <taxon>Parmales</taxon>
        <taxon>Triparmaceae</taxon>
        <taxon>Triparma</taxon>
    </lineage>
</organism>
<protein>
    <recommendedName>
        <fullName evidence="2">AB hydrolase-1 domain-containing protein</fullName>
    </recommendedName>
</protein>
<dbReference type="PANTHER" id="PTHR43798">
    <property type="entry name" value="MONOACYLGLYCEROL LIPASE"/>
    <property type="match status" value="1"/>
</dbReference>
<dbReference type="PANTHER" id="PTHR43798:SF33">
    <property type="entry name" value="HYDROLASE, PUTATIVE (AFU_ORTHOLOGUE AFUA_2G14860)-RELATED"/>
    <property type="match status" value="1"/>
</dbReference>
<dbReference type="Proteomes" id="UP001165065">
    <property type="component" value="Unassembled WGS sequence"/>
</dbReference>
<evidence type="ECO:0000256" key="1">
    <source>
        <dbReference type="SAM" id="SignalP"/>
    </source>
</evidence>
<keyword evidence="1" id="KW-0732">Signal</keyword>
<dbReference type="InterPro" id="IPR000073">
    <property type="entry name" value="AB_hydrolase_1"/>
</dbReference>
<dbReference type="AlphaFoldDB" id="A0A9W7LE04"/>
<sequence>MKNPRVFVLLVLICQIGALALSTPKSVGPIRHTIDTIPAEYKRGLTTHIVNSSVDGHPLTVYSVGEPSKTSAPLLLLHGRTWSSLPVYNLPGSSTMRGFPNKVTPYMMDFRGFGLTPPDDACTVSPAKCAIDCRDVLRWIASRHSQELGLEGDGISDDCNPVIPSLLGWSQGAMVAQLTAQLYAKDINKLVLFGSLYDRDYIYKRQPIFSEGVGCSVIENTKEATLEDFTIEDSISREVAFKFSKACLETDPFKARWVNLHEFNALNPSLVTRPSMIIGGQHDPYSEESKILHLFAGIDGGDKSWVSLGGSDHASHLLEGVGDRWMKAVVGFLEFGRECNESMIKVADAKEEEEEKEGNTRRGFDEIVEKDDLNDFFI</sequence>
<dbReference type="Gene3D" id="3.40.50.1820">
    <property type="entry name" value="alpha/beta hydrolase"/>
    <property type="match status" value="1"/>
</dbReference>
<feature type="domain" description="AB hydrolase-1" evidence="2">
    <location>
        <begin position="74"/>
        <end position="219"/>
    </location>
</feature>
<dbReference type="Pfam" id="PF12697">
    <property type="entry name" value="Abhydrolase_6"/>
    <property type="match status" value="1"/>
</dbReference>
<reference evidence="4" key="1">
    <citation type="journal article" date="2023" name="Commun. Biol.">
        <title>Genome analysis of Parmales, the sister group of diatoms, reveals the evolutionary specialization of diatoms from phago-mixotrophs to photoautotrophs.</title>
        <authorList>
            <person name="Ban H."/>
            <person name="Sato S."/>
            <person name="Yoshikawa S."/>
            <person name="Yamada K."/>
            <person name="Nakamura Y."/>
            <person name="Ichinomiya M."/>
            <person name="Sato N."/>
            <person name="Blanc-Mathieu R."/>
            <person name="Endo H."/>
            <person name="Kuwata A."/>
            <person name="Ogata H."/>
        </authorList>
    </citation>
    <scope>NUCLEOTIDE SEQUENCE [LARGE SCALE GENOMIC DNA]</scope>
</reference>
<dbReference type="InterPro" id="IPR029058">
    <property type="entry name" value="AB_hydrolase_fold"/>
</dbReference>
<keyword evidence="4" id="KW-1185">Reference proteome</keyword>
<evidence type="ECO:0000313" key="4">
    <source>
        <dbReference type="Proteomes" id="UP001165065"/>
    </source>
</evidence>
<feature type="signal peptide" evidence="1">
    <location>
        <begin position="1"/>
        <end position="20"/>
    </location>
</feature>
<dbReference type="SUPFAM" id="SSF53474">
    <property type="entry name" value="alpha/beta-Hydrolases"/>
    <property type="match status" value="1"/>
</dbReference>
<name>A0A9W7LE04_9STRA</name>
<accession>A0A9W7LE04</accession>
<dbReference type="InterPro" id="IPR050266">
    <property type="entry name" value="AB_hydrolase_sf"/>
</dbReference>
<evidence type="ECO:0000313" key="3">
    <source>
        <dbReference type="EMBL" id="GMI47049.1"/>
    </source>
</evidence>
<gene>
    <name evidence="3" type="ORF">TrCOL_g165</name>
</gene>
<dbReference type="EMBL" id="BRYA01000325">
    <property type="protein sequence ID" value="GMI47049.1"/>
    <property type="molecule type" value="Genomic_DNA"/>
</dbReference>
<dbReference type="OrthoDB" id="408373at2759"/>